<name>A0A382CNJ8_9ZZZZ</name>
<evidence type="ECO:0000313" key="1">
    <source>
        <dbReference type="EMBL" id="SVB27211.1"/>
    </source>
</evidence>
<dbReference type="EMBL" id="UINC01035192">
    <property type="protein sequence ID" value="SVB27211.1"/>
    <property type="molecule type" value="Genomic_DNA"/>
</dbReference>
<dbReference type="AlphaFoldDB" id="A0A382CNJ8"/>
<gene>
    <name evidence="1" type="ORF">METZ01_LOCUS180065</name>
</gene>
<sequence length="124" mass="13366">MADSLISVAKNYITNKKDAFTNVVTECDFSDAVSKEGIHMGKFSAKANRCVSKLKDFIDGVSGNTKSNAGASFVNASGTKDWRVKLSFPAKWPTPQEGDLMAPLEHSGGLVYPTNPTVMIQQHA</sequence>
<protein>
    <submittedName>
        <fullName evidence="1">Uncharacterized protein</fullName>
    </submittedName>
</protein>
<feature type="non-terminal residue" evidence="1">
    <location>
        <position position="1"/>
    </location>
</feature>
<feature type="non-terminal residue" evidence="1">
    <location>
        <position position="124"/>
    </location>
</feature>
<organism evidence="1">
    <name type="scientific">marine metagenome</name>
    <dbReference type="NCBI Taxonomy" id="408172"/>
    <lineage>
        <taxon>unclassified sequences</taxon>
        <taxon>metagenomes</taxon>
        <taxon>ecological metagenomes</taxon>
    </lineage>
</organism>
<reference evidence="1" key="1">
    <citation type="submission" date="2018-05" db="EMBL/GenBank/DDBJ databases">
        <authorList>
            <person name="Lanie J.A."/>
            <person name="Ng W.-L."/>
            <person name="Kazmierczak K.M."/>
            <person name="Andrzejewski T.M."/>
            <person name="Davidsen T.M."/>
            <person name="Wayne K.J."/>
            <person name="Tettelin H."/>
            <person name="Glass J.I."/>
            <person name="Rusch D."/>
            <person name="Podicherti R."/>
            <person name="Tsui H.-C.T."/>
            <person name="Winkler M.E."/>
        </authorList>
    </citation>
    <scope>NUCLEOTIDE SEQUENCE</scope>
</reference>
<accession>A0A382CNJ8</accession>
<proteinExistence type="predicted"/>